<dbReference type="SUPFAM" id="SSF47384">
    <property type="entry name" value="Homodimeric domain of signal transducing histidine kinase"/>
    <property type="match status" value="1"/>
</dbReference>
<dbReference type="PANTHER" id="PTHR43065">
    <property type="entry name" value="SENSOR HISTIDINE KINASE"/>
    <property type="match status" value="1"/>
</dbReference>
<evidence type="ECO:0000256" key="7">
    <source>
        <dbReference type="ARBA" id="ARBA00022840"/>
    </source>
</evidence>
<dbReference type="InterPro" id="IPR005467">
    <property type="entry name" value="His_kinase_dom"/>
</dbReference>
<feature type="transmembrane region" description="Helical" evidence="9">
    <location>
        <begin position="20"/>
        <end position="39"/>
    </location>
</feature>
<comment type="caution">
    <text evidence="11">The sequence shown here is derived from an EMBL/GenBank/DDBJ whole genome shotgun (WGS) entry which is preliminary data.</text>
</comment>
<dbReference type="Pfam" id="PF00512">
    <property type="entry name" value="HisKA"/>
    <property type="match status" value="1"/>
</dbReference>
<dbReference type="EC" id="2.7.13.3" evidence="2"/>
<evidence type="ECO:0000256" key="3">
    <source>
        <dbReference type="ARBA" id="ARBA00022553"/>
    </source>
</evidence>
<dbReference type="Gene3D" id="3.30.565.10">
    <property type="entry name" value="Histidine kinase-like ATPase, C-terminal domain"/>
    <property type="match status" value="1"/>
</dbReference>
<accession>A0A150WDD2</accession>
<dbReference type="OrthoDB" id="5288469at2"/>
<evidence type="ECO:0000256" key="5">
    <source>
        <dbReference type="ARBA" id="ARBA00022741"/>
    </source>
</evidence>
<dbReference type="InterPro" id="IPR003594">
    <property type="entry name" value="HATPase_dom"/>
</dbReference>
<keyword evidence="9" id="KW-1133">Transmembrane helix</keyword>
<sequence>MKESLSNVNPVKLLESHLRRFHPTAFITVVAVIISLLLIRSLFQKESAIDHYFDVACLLVSLSSFVAVVLCFLYLEAQRQANEAIALLEAKSLEAQEQKNIALQSSKMSALGEMVAGMAHEINTPLAAIKMFLSEALYEIENNKTGDTTVVVNFLHKSDATIDRVSKIIKGLRTFSRSGDADPFQNYSVQEAIEDAMILCGDRFNSEGVELRWEIPAETIPIECRPVEITQVLLNLMGNALDAVGKLEEKWIELNVSQTPDFVQMRVTDSGPGIDPLILEKIFQPFFTTKDVGKGTGIGLSVSMGIARSHNGRLFIDPGHVNTSFVIEIPKRQGLQIEDLSLEGII</sequence>
<evidence type="ECO:0000259" key="10">
    <source>
        <dbReference type="PROSITE" id="PS50109"/>
    </source>
</evidence>
<evidence type="ECO:0000256" key="9">
    <source>
        <dbReference type="SAM" id="Phobius"/>
    </source>
</evidence>
<dbReference type="Gene3D" id="1.10.287.130">
    <property type="match status" value="1"/>
</dbReference>
<dbReference type="CDD" id="cd00082">
    <property type="entry name" value="HisKA"/>
    <property type="match status" value="1"/>
</dbReference>
<feature type="domain" description="Histidine kinase" evidence="10">
    <location>
        <begin position="117"/>
        <end position="333"/>
    </location>
</feature>
<keyword evidence="4" id="KW-0808">Transferase</keyword>
<dbReference type="GO" id="GO:0000155">
    <property type="term" value="F:phosphorelay sensor kinase activity"/>
    <property type="evidence" value="ECO:0007669"/>
    <property type="project" value="InterPro"/>
</dbReference>
<keyword evidence="3" id="KW-0597">Phosphoprotein</keyword>
<name>A0A150WDD2_BDEBC</name>
<dbReference type="InterPro" id="IPR004358">
    <property type="entry name" value="Sig_transdc_His_kin-like_C"/>
</dbReference>
<dbReference type="InterPro" id="IPR036097">
    <property type="entry name" value="HisK_dim/P_sf"/>
</dbReference>
<dbReference type="RefSeq" id="WP_063244771.1">
    <property type="nucleotide sequence ID" value="NZ_LUKF01000018.1"/>
</dbReference>
<evidence type="ECO:0000256" key="1">
    <source>
        <dbReference type="ARBA" id="ARBA00000085"/>
    </source>
</evidence>
<dbReference type="PANTHER" id="PTHR43065:SF10">
    <property type="entry name" value="PEROXIDE STRESS-ACTIVATED HISTIDINE KINASE MAK3"/>
    <property type="match status" value="1"/>
</dbReference>
<evidence type="ECO:0000256" key="6">
    <source>
        <dbReference type="ARBA" id="ARBA00022777"/>
    </source>
</evidence>
<feature type="transmembrane region" description="Helical" evidence="9">
    <location>
        <begin position="51"/>
        <end position="75"/>
    </location>
</feature>
<evidence type="ECO:0000256" key="4">
    <source>
        <dbReference type="ARBA" id="ARBA00022679"/>
    </source>
</evidence>
<evidence type="ECO:0000256" key="2">
    <source>
        <dbReference type="ARBA" id="ARBA00012438"/>
    </source>
</evidence>
<dbReference type="PROSITE" id="PS50109">
    <property type="entry name" value="HIS_KIN"/>
    <property type="match status" value="1"/>
</dbReference>
<keyword evidence="8" id="KW-0902">Two-component regulatory system</keyword>
<keyword evidence="9" id="KW-0812">Transmembrane</keyword>
<dbReference type="SUPFAM" id="SSF55874">
    <property type="entry name" value="ATPase domain of HSP90 chaperone/DNA topoisomerase II/histidine kinase"/>
    <property type="match status" value="1"/>
</dbReference>
<evidence type="ECO:0000313" key="11">
    <source>
        <dbReference type="EMBL" id="KYG60929.1"/>
    </source>
</evidence>
<organism evidence="11 12">
    <name type="scientific">Bdellovibrio bacteriovorus</name>
    <dbReference type="NCBI Taxonomy" id="959"/>
    <lineage>
        <taxon>Bacteria</taxon>
        <taxon>Pseudomonadati</taxon>
        <taxon>Bdellovibrionota</taxon>
        <taxon>Bdellovibrionia</taxon>
        <taxon>Bdellovibrionales</taxon>
        <taxon>Pseudobdellovibrionaceae</taxon>
        <taxon>Bdellovibrio</taxon>
    </lineage>
</organism>
<dbReference type="SMART" id="SM00387">
    <property type="entry name" value="HATPase_c"/>
    <property type="match status" value="1"/>
</dbReference>
<evidence type="ECO:0000256" key="8">
    <source>
        <dbReference type="ARBA" id="ARBA00023012"/>
    </source>
</evidence>
<protein>
    <recommendedName>
        <fullName evidence="2">histidine kinase</fullName>
        <ecNumber evidence="2">2.7.13.3</ecNumber>
    </recommendedName>
</protein>
<dbReference type="EMBL" id="LUKF01000018">
    <property type="protein sequence ID" value="KYG60929.1"/>
    <property type="molecule type" value="Genomic_DNA"/>
</dbReference>
<dbReference type="Proteomes" id="UP000075391">
    <property type="component" value="Unassembled WGS sequence"/>
</dbReference>
<dbReference type="AlphaFoldDB" id="A0A150WDD2"/>
<keyword evidence="6" id="KW-0418">Kinase</keyword>
<comment type="catalytic activity">
    <reaction evidence="1">
        <text>ATP + protein L-histidine = ADP + protein N-phospho-L-histidine.</text>
        <dbReference type="EC" id="2.7.13.3"/>
    </reaction>
</comment>
<keyword evidence="7" id="KW-0067">ATP-binding</keyword>
<dbReference type="Pfam" id="PF02518">
    <property type="entry name" value="HATPase_c"/>
    <property type="match status" value="1"/>
</dbReference>
<gene>
    <name evidence="11" type="ORF">AZI85_10775</name>
</gene>
<dbReference type="InterPro" id="IPR003661">
    <property type="entry name" value="HisK_dim/P_dom"/>
</dbReference>
<keyword evidence="5" id="KW-0547">Nucleotide-binding</keyword>
<reference evidence="11 12" key="1">
    <citation type="submission" date="2016-03" db="EMBL/GenBank/DDBJ databases">
        <authorList>
            <person name="Ploux O."/>
        </authorList>
    </citation>
    <scope>NUCLEOTIDE SEQUENCE [LARGE SCALE GENOMIC DNA]</scope>
    <source>
        <strain evidence="11 12">BER2</strain>
    </source>
</reference>
<dbReference type="GO" id="GO:0005524">
    <property type="term" value="F:ATP binding"/>
    <property type="evidence" value="ECO:0007669"/>
    <property type="project" value="UniProtKB-KW"/>
</dbReference>
<dbReference type="SMART" id="SM00388">
    <property type="entry name" value="HisKA"/>
    <property type="match status" value="1"/>
</dbReference>
<dbReference type="InterPro" id="IPR036890">
    <property type="entry name" value="HATPase_C_sf"/>
</dbReference>
<dbReference type="PRINTS" id="PR00344">
    <property type="entry name" value="BCTRLSENSOR"/>
</dbReference>
<keyword evidence="9" id="KW-0472">Membrane</keyword>
<evidence type="ECO:0000313" key="12">
    <source>
        <dbReference type="Proteomes" id="UP000075391"/>
    </source>
</evidence>
<proteinExistence type="predicted"/>